<dbReference type="Proteomes" id="UP001597327">
    <property type="component" value="Unassembled WGS sequence"/>
</dbReference>
<evidence type="ECO:0000313" key="3">
    <source>
        <dbReference type="Proteomes" id="UP001597327"/>
    </source>
</evidence>
<evidence type="ECO:0000259" key="1">
    <source>
        <dbReference type="Pfam" id="PF14206"/>
    </source>
</evidence>
<protein>
    <submittedName>
        <fullName evidence="2">CPCC family cysteine-rich protein</fullName>
    </submittedName>
</protein>
<organism evidence="2 3">
    <name type="scientific">Roseibium aestuarii</name>
    <dbReference type="NCBI Taxonomy" id="2600299"/>
    <lineage>
        <taxon>Bacteria</taxon>
        <taxon>Pseudomonadati</taxon>
        <taxon>Pseudomonadota</taxon>
        <taxon>Alphaproteobacteria</taxon>
        <taxon>Hyphomicrobiales</taxon>
        <taxon>Stappiaceae</taxon>
        <taxon>Roseibium</taxon>
    </lineage>
</organism>
<dbReference type="EMBL" id="JBHUFA010000016">
    <property type="protein sequence ID" value="MFD1697413.1"/>
    <property type="molecule type" value="Genomic_DNA"/>
</dbReference>
<comment type="caution">
    <text evidence="2">The sequence shown here is derived from an EMBL/GenBank/DDBJ whole genome shotgun (WGS) entry which is preliminary data.</text>
</comment>
<sequence>MDNDQTHDAPADDEQIIPAEELNLVPSRGSACPCCGNLTLSADPAEADWDICLVCFWENDPDQRGDETLAAGANPVSLAEARRNYQAFGAADKSLKDHVRAPLPHEIPNETSGA</sequence>
<reference evidence="3" key="1">
    <citation type="journal article" date="2019" name="Int. J. Syst. Evol. Microbiol.">
        <title>The Global Catalogue of Microorganisms (GCM) 10K type strain sequencing project: providing services to taxonomists for standard genome sequencing and annotation.</title>
        <authorList>
            <consortium name="The Broad Institute Genomics Platform"/>
            <consortium name="The Broad Institute Genome Sequencing Center for Infectious Disease"/>
            <person name="Wu L."/>
            <person name="Ma J."/>
        </authorList>
    </citation>
    <scope>NUCLEOTIDE SEQUENCE [LARGE SCALE GENOMIC DNA]</scope>
    <source>
        <strain evidence="3">JCM 3369</strain>
    </source>
</reference>
<dbReference type="RefSeq" id="WP_188318912.1">
    <property type="nucleotide sequence ID" value="NZ_JBHUFA010000016.1"/>
</dbReference>
<accession>A0ABW4K206</accession>
<gene>
    <name evidence="2" type="ORF">ACFSC7_18000</name>
</gene>
<feature type="domain" description="Cysteine-rich CPCC" evidence="1">
    <location>
        <begin position="31"/>
        <end position="105"/>
    </location>
</feature>
<proteinExistence type="predicted"/>
<dbReference type="Pfam" id="PF14206">
    <property type="entry name" value="Cys_rich_CPCC"/>
    <property type="match status" value="1"/>
</dbReference>
<dbReference type="InterPro" id="IPR025983">
    <property type="entry name" value="Cys_rich_CPCC"/>
</dbReference>
<evidence type="ECO:0000313" key="2">
    <source>
        <dbReference type="EMBL" id="MFD1697413.1"/>
    </source>
</evidence>
<keyword evidence="3" id="KW-1185">Reference proteome</keyword>
<name>A0ABW4K206_9HYPH</name>